<dbReference type="InterPro" id="IPR036393">
    <property type="entry name" value="AceGlu_kinase-like_sf"/>
</dbReference>
<gene>
    <name evidence="7" type="ORF">DS743_04885</name>
</gene>
<keyword evidence="7" id="KW-0418">Kinase</keyword>
<dbReference type="RefSeq" id="WP_035184627.1">
    <property type="nucleotide sequence ID" value="NZ_QOCY01000042.1"/>
</dbReference>
<comment type="catalytic activity">
    <reaction evidence="5">
        <text>L-aspartate + ATP = 4-phospho-L-aspartate + ADP</text>
        <dbReference type="Rhea" id="RHEA:23776"/>
        <dbReference type="ChEBI" id="CHEBI:29991"/>
        <dbReference type="ChEBI" id="CHEBI:30616"/>
        <dbReference type="ChEBI" id="CHEBI:57535"/>
        <dbReference type="ChEBI" id="CHEBI:456216"/>
        <dbReference type="EC" id="2.7.2.4"/>
    </reaction>
</comment>
<dbReference type="Proteomes" id="UP001524940">
    <property type="component" value="Unassembled WGS sequence"/>
</dbReference>
<dbReference type="EMBL" id="QOCY01000042">
    <property type="protein sequence ID" value="MCR5971158.1"/>
    <property type="molecule type" value="Genomic_DNA"/>
</dbReference>
<dbReference type="SUPFAM" id="SSF55021">
    <property type="entry name" value="ACT-like"/>
    <property type="match status" value="1"/>
</dbReference>
<dbReference type="PANTHER" id="PTHR21499">
    <property type="entry name" value="ASPARTATE KINASE"/>
    <property type="match status" value="1"/>
</dbReference>
<dbReference type="PROSITE" id="PS51671">
    <property type="entry name" value="ACT"/>
    <property type="match status" value="1"/>
</dbReference>
<dbReference type="Pfam" id="PF00696">
    <property type="entry name" value="AA_kinase"/>
    <property type="match status" value="1"/>
</dbReference>
<evidence type="ECO:0000313" key="8">
    <source>
        <dbReference type="Proteomes" id="UP001524940"/>
    </source>
</evidence>
<protein>
    <submittedName>
        <fullName evidence="7">Aspartate kinase</fullName>
    </submittedName>
</protein>
<organism evidence="7 8">
    <name type="scientific">Lactobacillus leichmannii</name>
    <dbReference type="NCBI Taxonomy" id="28039"/>
    <lineage>
        <taxon>Bacteria</taxon>
        <taxon>Bacillati</taxon>
        <taxon>Bacillota</taxon>
        <taxon>Bacilli</taxon>
        <taxon>Lactobacillales</taxon>
        <taxon>Lactobacillaceae</taxon>
        <taxon>Lactobacillus</taxon>
    </lineage>
</organism>
<dbReference type="Gene3D" id="3.40.1160.10">
    <property type="entry name" value="Acetylglutamate kinase-like"/>
    <property type="match status" value="2"/>
</dbReference>
<dbReference type="GO" id="GO:0016301">
    <property type="term" value="F:kinase activity"/>
    <property type="evidence" value="ECO:0007669"/>
    <property type="project" value="UniProtKB-KW"/>
</dbReference>
<comment type="similarity">
    <text evidence="3">Belongs to the aspartokinase family.</text>
</comment>
<dbReference type="Gene3D" id="3.30.2130.10">
    <property type="entry name" value="VC0802-like"/>
    <property type="match status" value="1"/>
</dbReference>
<dbReference type="SUPFAM" id="SSF53633">
    <property type="entry name" value="Carbamate kinase-like"/>
    <property type="match status" value="1"/>
</dbReference>
<keyword evidence="8" id="KW-1185">Reference proteome</keyword>
<keyword evidence="4" id="KW-0457">Lysine biosynthesis</keyword>
<keyword evidence="7" id="KW-0808">Transferase</keyword>
<evidence type="ECO:0000256" key="3">
    <source>
        <dbReference type="ARBA" id="ARBA00010122"/>
    </source>
</evidence>
<dbReference type="InterPro" id="IPR001048">
    <property type="entry name" value="Asp/Glu/Uridylate_kinase"/>
</dbReference>
<dbReference type="PANTHER" id="PTHR21499:SF67">
    <property type="entry name" value="ASPARTOKINASE 3"/>
    <property type="match status" value="1"/>
</dbReference>
<comment type="pathway">
    <text evidence="2">Amino-acid biosynthesis; L-threonine biosynthesis; L-threonine from L-aspartate: step 1/5.</text>
</comment>
<reference evidence="7 8" key="1">
    <citation type="submission" date="2018-07" db="EMBL/GenBank/DDBJ databases">
        <title>Genome sequencing and assembly of Lactobacillus leichmannii.</title>
        <authorList>
            <person name="Rong J.-C."/>
            <person name="Li M.-Y."/>
            <person name="Zhang Q.-F."/>
            <person name="Chi N.-Y."/>
        </authorList>
    </citation>
    <scope>NUCLEOTIDE SEQUENCE [LARGE SCALE GENOMIC DNA]</scope>
    <source>
        <strain evidence="7 8">JCM 1148</strain>
    </source>
</reference>
<dbReference type="InterPro" id="IPR002912">
    <property type="entry name" value="ACT_dom"/>
</dbReference>
<feature type="domain" description="ACT" evidence="6">
    <location>
        <begin position="262"/>
        <end position="332"/>
    </location>
</feature>
<accession>A0ABT1XY37</accession>
<evidence type="ECO:0000256" key="1">
    <source>
        <dbReference type="ARBA" id="ARBA00004986"/>
    </source>
</evidence>
<evidence type="ECO:0000256" key="2">
    <source>
        <dbReference type="ARBA" id="ARBA00005139"/>
    </source>
</evidence>
<evidence type="ECO:0000313" key="7">
    <source>
        <dbReference type="EMBL" id="MCR5971158.1"/>
    </source>
</evidence>
<evidence type="ECO:0000256" key="5">
    <source>
        <dbReference type="ARBA" id="ARBA00047872"/>
    </source>
</evidence>
<sequence length="362" mass="41087">MSKAVKFGGSSVANSEQFKKVKQIILADPDRKYVVTIACGKSGQEDHKVTDLLYLCAAHITYDVSYESIFQSIVDKYMEIKRSLGLKIDLAGEFAKIRQNMAQNLNLDYLVSRGEYLTGLCLAEYLDADFVDSSRVIRFHYDGSIDLDKSQELLKAQVDPGRRVVIPGFYVADPRIIKDHVQIPRITYSELRQMSYMGENVLHDDAVFPVRQKNIPINVRNTNHPENPGTMIMNDCSELDAQEPPHVITGITGKQDFTVITMVKSHVSAEAGFLRKVLAVFEKFQISIESVPVTVDTFSIVVQTKKIERYLYEIVAELKQDLHLDDIQVESQQAMLAVVGRAMRQMPKAIYQQFISEERVER</sequence>
<comment type="caution">
    <text evidence="7">The sequence shown here is derived from an EMBL/GenBank/DDBJ whole genome shotgun (WGS) entry which is preliminary data.</text>
</comment>
<evidence type="ECO:0000259" key="6">
    <source>
        <dbReference type="PROSITE" id="PS51671"/>
    </source>
</evidence>
<keyword evidence="4" id="KW-0028">Amino-acid biosynthesis</keyword>
<name>A0ABT1XY37_LACLE</name>
<evidence type="ECO:0000256" key="4">
    <source>
        <dbReference type="ARBA" id="ARBA00023154"/>
    </source>
</evidence>
<comment type="pathway">
    <text evidence="1">Amino-acid biosynthesis; L-methionine biosynthesis via de novo pathway; L-homoserine from L-aspartate: step 1/3.</text>
</comment>
<proteinExistence type="inferred from homology"/>
<dbReference type="InterPro" id="IPR045865">
    <property type="entry name" value="ACT-like_dom_sf"/>
</dbReference>